<dbReference type="SUPFAM" id="SSF53756">
    <property type="entry name" value="UDP-Glycosyltransferase/glycogen phosphorylase"/>
    <property type="match status" value="1"/>
</dbReference>
<evidence type="ECO:0000259" key="2">
    <source>
        <dbReference type="Pfam" id="PF00534"/>
    </source>
</evidence>
<comment type="caution">
    <text evidence="3">The sequence shown here is derived from an EMBL/GenBank/DDBJ whole genome shotgun (WGS) entry which is preliminary data.</text>
</comment>
<dbReference type="Pfam" id="PF00534">
    <property type="entry name" value="Glycos_transf_1"/>
    <property type="match status" value="1"/>
</dbReference>
<keyword evidence="1" id="KW-0808">Transferase</keyword>
<feature type="domain" description="Glycosyl transferase family 1" evidence="2">
    <location>
        <begin position="294"/>
        <end position="454"/>
    </location>
</feature>
<name>A0A318PRS0_9PROT</name>
<evidence type="ECO:0000313" key="3">
    <source>
        <dbReference type="EMBL" id="PYD60394.1"/>
    </source>
</evidence>
<dbReference type="RefSeq" id="WP_110914736.1">
    <property type="nucleotide sequence ID" value="NZ_NKUF01000079.1"/>
</dbReference>
<dbReference type="AlphaFoldDB" id="A0A318PRS0"/>
<evidence type="ECO:0000256" key="1">
    <source>
        <dbReference type="ARBA" id="ARBA00022679"/>
    </source>
</evidence>
<accession>A0A318PRS0</accession>
<dbReference type="GO" id="GO:0016757">
    <property type="term" value="F:glycosyltransferase activity"/>
    <property type="evidence" value="ECO:0007669"/>
    <property type="project" value="InterPro"/>
</dbReference>
<dbReference type="Proteomes" id="UP000248301">
    <property type="component" value="Unassembled WGS sequence"/>
</dbReference>
<dbReference type="PANTHER" id="PTHR46401:SF2">
    <property type="entry name" value="GLYCOSYLTRANSFERASE WBBK-RELATED"/>
    <property type="match status" value="1"/>
</dbReference>
<sequence>MGNEDREKEEKISFVETITAVKKEMEKLNNILSKDVSEKTLENISSLKAILDGFGRNNSEYSNNNHVKNALYFDISDLIIFFRHNRLPTGIQRVQIGIINNIFDTLSGVNVILCRIDPLLEDWVEVSTERFRRVALLSLAAGDSDDEEWRAEVDALHTLAPGKSALSFPRDAVLISIGASWGIENYFIYIREAKEKHNICYIPFVHDVVPAIAPAYCHPDDVKKFIGWLLSVLQHADYYISVSDSAKKDLITAARILGVYIPSEHIAVVTPATEIGSQKADSGKTTNLAHWNLSRQNYVLCIGTLEARKNQIGAFEVWKKLIMMHGKEQVPTLVCISGTQGYKGDQAIDCLNSNPDLQSRAIILRGINDTDLKNLYENCLFTVFPSFYEGWGLPVTESLRYGKPVITADNSSLPQAGMGLSVLYKTGSQKALLQAVEKMIFDQKFRAAKEEEIKKNFVLRTWSQVVQDLQNKVLGMTQGATRLAWVPPLAPQGYYALTKSDETALRAGATSAEVYRHGTGWGALEAFGSRIMEDGTGLSMRLSPRTRRIAIHLIGPPHEHDKQDVCCYIETNLGGVLRDILVPVGKQRWVFIDLPPAEKERTFMCQVWSSSASSGVYQAGKKQSADIGVSGFFIFNEGDNREKIDFLEAVSLGGLEDYKQRTLPVTSVMVERPAS</sequence>
<dbReference type="Gene3D" id="3.40.50.2000">
    <property type="entry name" value="Glycogen Phosphorylase B"/>
    <property type="match status" value="1"/>
</dbReference>
<gene>
    <name evidence="3" type="ORF">CFR72_15820</name>
</gene>
<dbReference type="EMBL" id="NKUF01000079">
    <property type="protein sequence ID" value="PYD60394.1"/>
    <property type="molecule type" value="Genomic_DNA"/>
</dbReference>
<reference evidence="3 4" key="1">
    <citation type="submission" date="2017-07" db="EMBL/GenBank/DDBJ databases">
        <title>A draft genome sequence of Gluconacetobacter entanii LTH 4560.</title>
        <authorList>
            <person name="Skraban J."/>
            <person name="Cleenwerck I."/>
            <person name="Vandamme P."/>
            <person name="Trcek J."/>
        </authorList>
    </citation>
    <scope>NUCLEOTIDE SEQUENCE [LARGE SCALE GENOMIC DNA]</scope>
    <source>
        <strain evidence="3 4">LTH 4560</strain>
    </source>
</reference>
<proteinExistence type="predicted"/>
<evidence type="ECO:0000313" key="4">
    <source>
        <dbReference type="Proteomes" id="UP000248301"/>
    </source>
</evidence>
<dbReference type="InterPro" id="IPR001296">
    <property type="entry name" value="Glyco_trans_1"/>
</dbReference>
<dbReference type="OrthoDB" id="9790710at2"/>
<organism evidence="3 4">
    <name type="scientific">Gluconacetobacter entanii</name>
    <dbReference type="NCBI Taxonomy" id="108528"/>
    <lineage>
        <taxon>Bacteria</taxon>
        <taxon>Pseudomonadati</taxon>
        <taxon>Pseudomonadota</taxon>
        <taxon>Alphaproteobacteria</taxon>
        <taxon>Acetobacterales</taxon>
        <taxon>Acetobacteraceae</taxon>
        <taxon>Gluconacetobacter</taxon>
    </lineage>
</organism>
<dbReference type="PANTHER" id="PTHR46401">
    <property type="entry name" value="GLYCOSYLTRANSFERASE WBBK-RELATED"/>
    <property type="match status" value="1"/>
</dbReference>
<protein>
    <recommendedName>
        <fullName evidence="2">Glycosyl transferase family 1 domain-containing protein</fullName>
    </recommendedName>
</protein>